<sequence length="463" mass="49861">MTCAPIPILLFSPVAYFVAVAISGVFAVTFSIVFAYVADCTIEDDRSSAYGLVSATFAASLVISPALGTWIEDHTHGQAQVILLATMITIFNLVFIVFMVPESLPEKSRKASWGAPITWEQADPFAALRKATTDWRLLHLSVVVFLSYLPEAGQYSCFFLYLKQVLASLMYAFIFCPFTSLSLLPLPPPLSPSSLSSLSLLPPPPSPLSPSSLSSTNQVVGFSLGQVAIFIAVLCVTSVVAQTAGLTLLMSLVGNKYCIIVGLFLQATQLVIYGISTSTWLMWVAGMLAASASIIYPAISAMVSRNAEPEQQGVVLGILTVLDCLFFVLCTFLIDEDIRSFLMDAGIRGLCNGLGPALFGLLFWLSDVHLSDSSVNIDPALAGAQATDIPAKTNTTAASIPHLDKENRLFLGIPFLIGAFPVFLALLVAFCIKDKPTTIRKSPSEELIPLRETPHRHLRNSVS</sequence>
<dbReference type="PRINTS" id="PR01035">
    <property type="entry name" value="TCRTETA"/>
</dbReference>
<keyword evidence="5 6" id="KW-0472">Membrane</keyword>
<keyword evidence="3 6" id="KW-0812">Transmembrane</keyword>
<dbReference type="AlphaFoldDB" id="A0AA35XBS1"/>
<dbReference type="SUPFAM" id="SSF103473">
    <property type="entry name" value="MFS general substrate transporter"/>
    <property type="match status" value="1"/>
</dbReference>
<dbReference type="GO" id="GO:0022857">
    <property type="term" value="F:transmembrane transporter activity"/>
    <property type="evidence" value="ECO:0007669"/>
    <property type="project" value="InterPro"/>
</dbReference>
<feature type="transmembrane region" description="Helical" evidence="6">
    <location>
        <begin position="227"/>
        <end position="250"/>
    </location>
</feature>
<reference evidence="7" key="1">
    <citation type="submission" date="2023-03" db="EMBL/GenBank/DDBJ databases">
        <authorList>
            <person name="Steffen K."/>
            <person name="Cardenas P."/>
        </authorList>
    </citation>
    <scope>NUCLEOTIDE SEQUENCE</scope>
</reference>
<dbReference type="Gene3D" id="1.20.1250.20">
    <property type="entry name" value="MFS general substrate transporter like domains"/>
    <property type="match status" value="1"/>
</dbReference>
<name>A0AA35XBS1_GEOBA</name>
<dbReference type="PANTHER" id="PTHR23504">
    <property type="entry name" value="MAJOR FACILITATOR SUPERFAMILY DOMAIN-CONTAINING PROTEIN 10"/>
    <property type="match status" value="1"/>
</dbReference>
<dbReference type="Pfam" id="PF07690">
    <property type="entry name" value="MFS_1"/>
    <property type="match status" value="1"/>
</dbReference>
<protein>
    <submittedName>
        <fullName evidence="7">Hippocampus abundant transcript 1 protein</fullName>
    </submittedName>
</protein>
<accession>A0AA35XBS1</accession>
<dbReference type="Proteomes" id="UP001174909">
    <property type="component" value="Unassembled WGS sequence"/>
</dbReference>
<dbReference type="InterPro" id="IPR011701">
    <property type="entry name" value="MFS"/>
</dbReference>
<evidence type="ECO:0000256" key="4">
    <source>
        <dbReference type="ARBA" id="ARBA00022989"/>
    </source>
</evidence>
<keyword evidence="8" id="KW-1185">Reference proteome</keyword>
<feature type="transmembrane region" description="Helical" evidence="6">
    <location>
        <begin position="165"/>
        <end position="186"/>
    </location>
</feature>
<gene>
    <name evidence="7" type="ORF">GBAR_LOCUS25245</name>
</gene>
<dbReference type="PANTHER" id="PTHR23504:SF1">
    <property type="entry name" value="GH21943P-RELATED"/>
    <property type="match status" value="1"/>
</dbReference>
<dbReference type="EMBL" id="CASHTH010003488">
    <property type="protein sequence ID" value="CAI8045625.1"/>
    <property type="molecule type" value="Genomic_DNA"/>
</dbReference>
<feature type="transmembrane region" description="Helical" evidence="6">
    <location>
        <begin position="14"/>
        <end position="37"/>
    </location>
</feature>
<feature type="transmembrane region" description="Helical" evidence="6">
    <location>
        <begin position="257"/>
        <end position="275"/>
    </location>
</feature>
<feature type="transmembrane region" description="Helical" evidence="6">
    <location>
        <begin position="49"/>
        <end position="71"/>
    </location>
</feature>
<evidence type="ECO:0000313" key="7">
    <source>
        <dbReference type="EMBL" id="CAI8045625.1"/>
    </source>
</evidence>
<proteinExistence type="predicted"/>
<feature type="transmembrane region" description="Helical" evidence="6">
    <location>
        <begin position="281"/>
        <end position="302"/>
    </location>
</feature>
<keyword evidence="2" id="KW-0813">Transport</keyword>
<evidence type="ECO:0000256" key="5">
    <source>
        <dbReference type="ARBA" id="ARBA00023136"/>
    </source>
</evidence>
<evidence type="ECO:0000256" key="6">
    <source>
        <dbReference type="SAM" id="Phobius"/>
    </source>
</evidence>
<dbReference type="GO" id="GO:0016020">
    <property type="term" value="C:membrane"/>
    <property type="evidence" value="ECO:0007669"/>
    <property type="project" value="UniProtKB-SubCell"/>
</dbReference>
<comment type="caution">
    <text evidence="7">The sequence shown here is derived from an EMBL/GenBank/DDBJ whole genome shotgun (WGS) entry which is preliminary data.</text>
</comment>
<dbReference type="InterPro" id="IPR001958">
    <property type="entry name" value="Tet-R_TetA/multi-R_MdtG-like"/>
</dbReference>
<feature type="transmembrane region" description="Helical" evidence="6">
    <location>
        <begin position="314"/>
        <end position="334"/>
    </location>
</feature>
<evidence type="ECO:0000313" key="8">
    <source>
        <dbReference type="Proteomes" id="UP001174909"/>
    </source>
</evidence>
<evidence type="ECO:0000256" key="2">
    <source>
        <dbReference type="ARBA" id="ARBA00022448"/>
    </source>
</evidence>
<evidence type="ECO:0000256" key="1">
    <source>
        <dbReference type="ARBA" id="ARBA00004141"/>
    </source>
</evidence>
<feature type="transmembrane region" description="Helical" evidence="6">
    <location>
        <begin position="409"/>
        <end position="432"/>
    </location>
</feature>
<dbReference type="InterPro" id="IPR036259">
    <property type="entry name" value="MFS_trans_sf"/>
</dbReference>
<keyword evidence="4 6" id="KW-1133">Transmembrane helix</keyword>
<feature type="transmembrane region" description="Helical" evidence="6">
    <location>
        <begin position="77"/>
        <end position="100"/>
    </location>
</feature>
<evidence type="ECO:0000256" key="3">
    <source>
        <dbReference type="ARBA" id="ARBA00022692"/>
    </source>
</evidence>
<comment type="subcellular location">
    <subcellularLocation>
        <location evidence="1">Membrane</location>
        <topology evidence="1">Multi-pass membrane protein</topology>
    </subcellularLocation>
</comment>
<organism evidence="7 8">
    <name type="scientific">Geodia barretti</name>
    <name type="common">Barrett's horny sponge</name>
    <dbReference type="NCBI Taxonomy" id="519541"/>
    <lineage>
        <taxon>Eukaryota</taxon>
        <taxon>Metazoa</taxon>
        <taxon>Porifera</taxon>
        <taxon>Demospongiae</taxon>
        <taxon>Heteroscleromorpha</taxon>
        <taxon>Tetractinellida</taxon>
        <taxon>Astrophorina</taxon>
        <taxon>Geodiidae</taxon>
        <taxon>Geodia</taxon>
    </lineage>
</organism>